<evidence type="ECO:0000256" key="4">
    <source>
        <dbReference type="RuleBase" id="RU363090"/>
    </source>
</evidence>
<accession>A0A9P6U818</accession>
<evidence type="ECO:0000256" key="5">
    <source>
        <dbReference type="SAM" id="MobiDB-lite"/>
    </source>
</evidence>
<dbReference type="InterPro" id="IPR005522">
    <property type="entry name" value="IPK"/>
</dbReference>
<dbReference type="GO" id="GO:0005634">
    <property type="term" value="C:nucleus"/>
    <property type="evidence" value="ECO:0007669"/>
    <property type="project" value="TreeGrafter"/>
</dbReference>
<name>A0A9P6U818_9FUNG</name>
<proteinExistence type="inferred from homology"/>
<evidence type="ECO:0000256" key="3">
    <source>
        <dbReference type="ARBA" id="ARBA00022777"/>
    </source>
</evidence>
<dbReference type="GO" id="GO:0000824">
    <property type="term" value="F:inositol-1,4,5,6-tetrakisphosphate 3-kinase activity"/>
    <property type="evidence" value="ECO:0007669"/>
    <property type="project" value="TreeGrafter"/>
</dbReference>
<dbReference type="SUPFAM" id="SSF56104">
    <property type="entry name" value="SAICAR synthase-like"/>
    <property type="match status" value="1"/>
</dbReference>
<keyword evidence="7" id="KW-1185">Reference proteome</keyword>
<dbReference type="AlphaFoldDB" id="A0A9P6U818"/>
<gene>
    <name evidence="6" type="ORF">BG011_006459</name>
</gene>
<evidence type="ECO:0000313" key="7">
    <source>
        <dbReference type="Proteomes" id="UP000726737"/>
    </source>
</evidence>
<reference evidence="6" key="1">
    <citation type="journal article" date="2020" name="Fungal Divers.">
        <title>Resolving the Mortierellaceae phylogeny through synthesis of multi-gene phylogenetics and phylogenomics.</title>
        <authorList>
            <person name="Vandepol N."/>
            <person name="Liber J."/>
            <person name="Desiro A."/>
            <person name="Na H."/>
            <person name="Kennedy M."/>
            <person name="Barry K."/>
            <person name="Grigoriev I.V."/>
            <person name="Miller A.N."/>
            <person name="O'Donnell K."/>
            <person name="Stajich J.E."/>
            <person name="Bonito G."/>
        </authorList>
    </citation>
    <scope>NUCLEOTIDE SEQUENCE</scope>
    <source>
        <strain evidence="6">KOD948</strain>
    </source>
</reference>
<dbReference type="PANTHER" id="PTHR12400">
    <property type="entry name" value="INOSITOL POLYPHOSPHATE KINASE"/>
    <property type="match status" value="1"/>
</dbReference>
<comment type="similarity">
    <text evidence="1 4">Belongs to the inositol phosphokinase (IPK) family.</text>
</comment>
<dbReference type="GO" id="GO:0008440">
    <property type="term" value="F:inositol-1,4,5-trisphosphate 3-kinase activity"/>
    <property type="evidence" value="ECO:0007669"/>
    <property type="project" value="TreeGrafter"/>
</dbReference>
<evidence type="ECO:0000256" key="2">
    <source>
        <dbReference type="ARBA" id="ARBA00022679"/>
    </source>
</evidence>
<protein>
    <recommendedName>
        <fullName evidence="4">Kinase</fullName>
        <ecNumber evidence="4">2.7.-.-</ecNumber>
    </recommendedName>
</protein>
<evidence type="ECO:0000256" key="1">
    <source>
        <dbReference type="ARBA" id="ARBA00007374"/>
    </source>
</evidence>
<dbReference type="Proteomes" id="UP000726737">
    <property type="component" value="Unassembled WGS sequence"/>
</dbReference>
<feature type="compositionally biased region" description="Acidic residues" evidence="5">
    <location>
        <begin position="311"/>
        <end position="326"/>
    </location>
</feature>
<organism evidence="6 7">
    <name type="scientific">Mortierella polycephala</name>
    <dbReference type="NCBI Taxonomy" id="41804"/>
    <lineage>
        <taxon>Eukaryota</taxon>
        <taxon>Fungi</taxon>
        <taxon>Fungi incertae sedis</taxon>
        <taxon>Mucoromycota</taxon>
        <taxon>Mortierellomycotina</taxon>
        <taxon>Mortierellomycetes</taxon>
        <taxon>Mortierellales</taxon>
        <taxon>Mortierellaceae</taxon>
        <taxon>Mortierella</taxon>
    </lineage>
</organism>
<dbReference type="InterPro" id="IPR038286">
    <property type="entry name" value="IPK_sf"/>
</dbReference>
<dbReference type="GO" id="GO:0005737">
    <property type="term" value="C:cytoplasm"/>
    <property type="evidence" value="ECO:0007669"/>
    <property type="project" value="TreeGrafter"/>
</dbReference>
<keyword evidence="2 4" id="KW-0808">Transferase</keyword>
<dbReference type="Pfam" id="PF03770">
    <property type="entry name" value="IPK"/>
    <property type="match status" value="1"/>
</dbReference>
<dbReference type="Gene3D" id="3.30.470.160">
    <property type="entry name" value="Inositol polyphosphate kinase"/>
    <property type="match status" value="1"/>
</dbReference>
<sequence>MKLNPLQNQVGGHDGVLSMGEENEIIVKPSLPQEHHFYEEAVLHPELQSWMPAYYGSLTLTRSLQEHSSTGLSEEALGAAPTITALNGYPVTGFMSADQDQGEEHQQGLPSSAAALLQQAYDHGGEEVQLQASKSTDPDEDECLCLENVSHGFKKACILDLKLGIQLYDDNASDAKKARLGAVSDNTTSGNFGIRLTGFQVYDSAKDDFTKYSKDYGKSLTENTILDGFRAFFSAQLGPERMRLVIERFVNDLADFLSTIQTQEVRMRSSSLLMMYEGDVEAFDEGLVMEQEKINAAVTRAKAHLEKDGEKTDDEDDDDDDYDDDEVSQKVTDMRLIDFAHSTFTPGMGPDEGVVLGVKSAMMFFDRLLQEDYPDEA</sequence>
<dbReference type="PANTHER" id="PTHR12400:SF103">
    <property type="entry name" value="INOSITOL POLYPHOSPHATE MULTIKINASE"/>
    <property type="match status" value="1"/>
</dbReference>
<dbReference type="EMBL" id="JAAAJA010000047">
    <property type="protein sequence ID" value="KAG0264613.1"/>
    <property type="molecule type" value="Genomic_DNA"/>
</dbReference>
<keyword evidence="3 4" id="KW-0418">Kinase</keyword>
<evidence type="ECO:0000313" key="6">
    <source>
        <dbReference type="EMBL" id="KAG0264613.1"/>
    </source>
</evidence>
<comment type="caution">
    <text evidence="6">The sequence shown here is derived from an EMBL/GenBank/DDBJ whole genome shotgun (WGS) entry which is preliminary data.</text>
</comment>
<dbReference type="EC" id="2.7.-.-" evidence="4"/>
<dbReference type="OrthoDB" id="338650at2759"/>
<feature type="region of interest" description="Disordered" evidence="5">
    <location>
        <begin position="302"/>
        <end position="326"/>
    </location>
</feature>
<dbReference type="GO" id="GO:0032958">
    <property type="term" value="P:inositol phosphate biosynthetic process"/>
    <property type="evidence" value="ECO:0007669"/>
    <property type="project" value="InterPro"/>
</dbReference>
<dbReference type="GO" id="GO:0046854">
    <property type="term" value="P:phosphatidylinositol phosphate biosynthetic process"/>
    <property type="evidence" value="ECO:0007669"/>
    <property type="project" value="TreeGrafter"/>
</dbReference>